<dbReference type="EMBL" id="SRPS01000168">
    <property type="protein sequence ID" value="KAG5964500.1"/>
    <property type="molecule type" value="Genomic_DNA"/>
</dbReference>
<evidence type="ECO:0000256" key="3">
    <source>
        <dbReference type="ARBA" id="ARBA00012759"/>
    </source>
</evidence>
<comment type="similarity">
    <text evidence="2">Belongs to the peptidase C19 family.</text>
</comment>
<organism evidence="10 11">
    <name type="scientific">Claviceps arundinis</name>
    <dbReference type="NCBI Taxonomy" id="1623583"/>
    <lineage>
        <taxon>Eukaryota</taxon>
        <taxon>Fungi</taxon>
        <taxon>Dikarya</taxon>
        <taxon>Ascomycota</taxon>
        <taxon>Pezizomycotina</taxon>
        <taxon>Sordariomycetes</taxon>
        <taxon>Hypocreomycetidae</taxon>
        <taxon>Hypocreales</taxon>
        <taxon>Clavicipitaceae</taxon>
        <taxon>Claviceps</taxon>
    </lineage>
</organism>
<feature type="region of interest" description="Disordered" evidence="8">
    <location>
        <begin position="642"/>
        <end position="682"/>
    </location>
</feature>
<dbReference type="Pfam" id="PF00443">
    <property type="entry name" value="UCH"/>
    <property type="match status" value="1"/>
</dbReference>
<dbReference type="Proteomes" id="UP000784919">
    <property type="component" value="Unassembled WGS sequence"/>
</dbReference>
<feature type="region of interest" description="Disordered" evidence="8">
    <location>
        <begin position="735"/>
        <end position="755"/>
    </location>
</feature>
<dbReference type="Gene3D" id="3.90.70.10">
    <property type="entry name" value="Cysteine proteinases"/>
    <property type="match status" value="2"/>
</dbReference>
<feature type="compositionally biased region" description="Basic and acidic residues" evidence="8">
    <location>
        <begin position="262"/>
        <end position="278"/>
    </location>
</feature>
<evidence type="ECO:0000256" key="8">
    <source>
        <dbReference type="SAM" id="MobiDB-lite"/>
    </source>
</evidence>
<keyword evidence="4" id="KW-0645">Protease</keyword>
<evidence type="ECO:0000256" key="6">
    <source>
        <dbReference type="ARBA" id="ARBA00022801"/>
    </source>
</evidence>
<dbReference type="SUPFAM" id="SSF54001">
    <property type="entry name" value="Cysteine proteinases"/>
    <property type="match status" value="1"/>
</dbReference>
<dbReference type="OrthoDB" id="2020758at2759"/>
<dbReference type="GO" id="GO:0006508">
    <property type="term" value="P:proteolysis"/>
    <property type="evidence" value="ECO:0007669"/>
    <property type="project" value="UniProtKB-KW"/>
</dbReference>
<dbReference type="InterPro" id="IPR050164">
    <property type="entry name" value="Peptidase_C19"/>
</dbReference>
<dbReference type="CDD" id="cd02662">
    <property type="entry name" value="Peptidase_C19F"/>
    <property type="match status" value="1"/>
</dbReference>
<dbReference type="InterPro" id="IPR028889">
    <property type="entry name" value="USP"/>
</dbReference>
<dbReference type="GO" id="GO:0016579">
    <property type="term" value="P:protein deubiquitination"/>
    <property type="evidence" value="ECO:0007669"/>
    <property type="project" value="InterPro"/>
</dbReference>
<evidence type="ECO:0000256" key="4">
    <source>
        <dbReference type="ARBA" id="ARBA00022670"/>
    </source>
</evidence>
<dbReference type="GO" id="GO:0004843">
    <property type="term" value="F:cysteine-type deubiquitinase activity"/>
    <property type="evidence" value="ECO:0007669"/>
    <property type="project" value="UniProtKB-EC"/>
</dbReference>
<dbReference type="PANTHER" id="PTHR24006:SF888">
    <property type="entry name" value="UBIQUITIN CARBOXYL-TERMINAL HYDROLASE 30"/>
    <property type="match status" value="1"/>
</dbReference>
<evidence type="ECO:0000313" key="11">
    <source>
        <dbReference type="Proteomes" id="UP000784919"/>
    </source>
</evidence>
<feature type="region of interest" description="Disordered" evidence="8">
    <location>
        <begin position="552"/>
        <end position="607"/>
    </location>
</feature>
<dbReference type="EC" id="3.4.19.12" evidence="3"/>
<dbReference type="PROSITE" id="PS50235">
    <property type="entry name" value="USP_3"/>
    <property type="match status" value="1"/>
</dbReference>
<reference evidence="10" key="1">
    <citation type="journal article" date="2020" name="bioRxiv">
        <title>Whole genome comparisons of ergot fungi reveals the divergence and evolution of species within the genus Claviceps are the result of varying mechanisms driving genome evolution and host range expansion.</title>
        <authorList>
            <person name="Wyka S.A."/>
            <person name="Mondo S.J."/>
            <person name="Liu M."/>
            <person name="Dettman J."/>
            <person name="Nalam V."/>
            <person name="Broders K.D."/>
        </authorList>
    </citation>
    <scope>NUCLEOTIDE SEQUENCE</scope>
    <source>
        <strain evidence="10">CCC 1102</strain>
    </source>
</reference>
<feature type="compositionally biased region" description="Polar residues" evidence="8">
    <location>
        <begin position="588"/>
        <end position="602"/>
    </location>
</feature>
<evidence type="ECO:0000313" key="10">
    <source>
        <dbReference type="EMBL" id="KAG5964500.1"/>
    </source>
</evidence>
<comment type="caution">
    <text evidence="10">The sequence shown here is derived from an EMBL/GenBank/DDBJ whole genome shotgun (WGS) entry which is preliminary data.</text>
</comment>
<name>A0A9P7MRG1_9HYPO</name>
<dbReference type="GO" id="GO:0005829">
    <property type="term" value="C:cytosol"/>
    <property type="evidence" value="ECO:0007669"/>
    <property type="project" value="TreeGrafter"/>
</dbReference>
<dbReference type="GO" id="GO:0005634">
    <property type="term" value="C:nucleus"/>
    <property type="evidence" value="ECO:0007669"/>
    <property type="project" value="TreeGrafter"/>
</dbReference>
<accession>A0A9P7MRG1</accession>
<evidence type="ECO:0000256" key="5">
    <source>
        <dbReference type="ARBA" id="ARBA00022786"/>
    </source>
</evidence>
<feature type="compositionally biased region" description="Acidic residues" evidence="8">
    <location>
        <begin position="561"/>
        <end position="579"/>
    </location>
</feature>
<feature type="domain" description="USP" evidence="9">
    <location>
        <begin position="151"/>
        <end position="637"/>
    </location>
</feature>
<dbReference type="PANTHER" id="PTHR24006">
    <property type="entry name" value="UBIQUITIN CARBOXYL-TERMINAL HYDROLASE"/>
    <property type="match status" value="1"/>
</dbReference>
<keyword evidence="6" id="KW-0378">Hydrolase</keyword>
<dbReference type="AlphaFoldDB" id="A0A9P7MRG1"/>
<sequence length="755" mass="83173">MSSRHPQFTTFYDDQVGAFRQVQSRQHILDRASEPTVIITVAVLLVAILVKTYDVEISFDATIYATLAYIWDLIVLATPIPLLSAADNWLNPSATPKSPPDTHAAKSEVLQRIMGLNRTGGMMESVFQARSRALSVTGSVLGLKVDPERPAGLGNRDNSCYQNSILQGLASLPSFHRYLSACVQTIDAPLKANDVAHTLRALISDLNDVCNNGRTIWTPSLLKCMSTWTQQDAQEYFSKVLDDIDKSVARAVESKRRQTGLESDKIKDDATASQHSDDSGYQSASPSAECLAKRALRNPLEGLLAQRVACVQCGYSEGLSMIPFNCLTLSLGLDKHHHDLYERLDAYSKVEVIEDVECPKCTLLMAQKFLVKLLEKLKENGSTTEQMKESVRRLMAVELALEEDHFDDKTIKEECKISSQCKVSTTKTKQIVIARPPQSLAIHVNRSVFDPRTFDMMKNSAPLSFPQTLDLGPWCLGSAEDVQNRLSGKSGAGEERWQLDPESSMIAGDLNPSRLAGPIYELRAAVTHYGRHENGHYICYRRYPEADAPFEETTQASIPDEVTDNDGDDDDDDDNDENSDNEKKKSSPAQDQKPQVQTSPRSNRGWWRLSDHNVSEIEEESVLSLSPGVFMLFYECVDPTMSLQPEPDSAEDGGEDSSAASSASKDTMVHSEDSECTIGRSEFERRTALDGAGIEYAAEANVASEVSETETLSMTAMDASDATVTDVAGVVLDVSDETDDRGETFERDASATQDA</sequence>
<evidence type="ECO:0000256" key="7">
    <source>
        <dbReference type="ARBA" id="ARBA00022807"/>
    </source>
</evidence>
<keyword evidence="5" id="KW-0833">Ubl conjugation pathway</keyword>
<evidence type="ECO:0000256" key="2">
    <source>
        <dbReference type="ARBA" id="ARBA00009085"/>
    </source>
</evidence>
<feature type="region of interest" description="Disordered" evidence="8">
    <location>
        <begin position="253"/>
        <end position="283"/>
    </location>
</feature>
<proteinExistence type="inferred from homology"/>
<evidence type="ECO:0000256" key="1">
    <source>
        <dbReference type="ARBA" id="ARBA00000707"/>
    </source>
</evidence>
<gene>
    <name evidence="10" type="ORF">E4U56_002156</name>
</gene>
<protein>
    <recommendedName>
        <fullName evidence="3">ubiquitinyl hydrolase 1</fullName>
        <ecNumber evidence="3">3.4.19.12</ecNumber>
    </recommendedName>
</protein>
<comment type="catalytic activity">
    <reaction evidence="1">
        <text>Thiol-dependent hydrolysis of ester, thioester, amide, peptide and isopeptide bonds formed by the C-terminal Gly of ubiquitin (a 76-residue protein attached to proteins as an intracellular targeting signal).</text>
        <dbReference type="EC" id="3.4.19.12"/>
    </reaction>
</comment>
<evidence type="ECO:0000259" key="9">
    <source>
        <dbReference type="PROSITE" id="PS50235"/>
    </source>
</evidence>
<keyword evidence="7" id="KW-0788">Thiol protease</keyword>
<dbReference type="InterPro" id="IPR001394">
    <property type="entry name" value="Peptidase_C19_UCH"/>
</dbReference>
<dbReference type="InterPro" id="IPR038765">
    <property type="entry name" value="Papain-like_cys_pep_sf"/>
</dbReference>